<dbReference type="SUPFAM" id="SSF53697">
    <property type="entry name" value="SIS domain"/>
    <property type="match status" value="1"/>
</dbReference>
<dbReference type="SUPFAM" id="SSF46689">
    <property type="entry name" value="Homeodomain-like"/>
    <property type="match status" value="1"/>
</dbReference>
<evidence type="ECO:0000256" key="3">
    <source>
        <dbReference type="ARBA" id="ARBA00023163"/>
    </source>
</evidence>
<evidence type="ECO:0000256" key="2">
    <source>
        <dbReference type="ARBA" id="ARBA00023125"/>
    </source>
</evidence>
<dbReference type="InterPro" id="IPR035472">
    <property type="entry name" value="RpiR-like_SIS"/>
</dbReference>
<dbReference type="InterPro" id="IPR047640">
    <property type="entry name" value="RpiR-like"/>
</dbReference>
<dbReference type="AlphaFoldDB" id="A0A520MF65"/>
<reference evidence="6 7" key="1">
    <citation type="submission" date="2019-02" db="EMBL/GenBank/DDBJ databases">
        <title>Prokaryotic population dynamics and viral predation in marine succession experiment using metagenomics: the confinement effect.</title>
        <authorList>
            <person name="Haro-Moreno J.M."/>
            <person name="Rodriguez-Valera F."/>
            <person name="Lopez-Perez M."/>
        </authorList>
    </citation>
    <scope>NUCLEOTIDE SEQUENCE [LARGE SCALE GENOMIC DNA]</scope>
    <source>
        <strain evidence="6">MED-G170</strain>
    </source>
</reference>
<dbReference type="GO" id="GO:1901135">
    <property type="term" value="P:carbohydrate derivative metabolic process"/>
    <property type="evidence" value="ECO:0007669"/>
    <property type="project" value="InterPro"/>
</dbReference>
<accession>A0A520MF65</accession>
<dbReference type="EMBL" id="SHBP01000008">
    <property type="protein sequence ID" value="RZO19821.1"/>
    <property type="molecule type" value="Genomic_DNA"/>
</dbReference>
<dbReference type="CDD" id="cd05013">
    <property type="entry name" value="SIS_RpiR"/>
    <property type="match status" value="1"/>
</dbReference>
<evidence type="ECO:0000259" key="4">
    <source>
        <dbReference type="PROSITE" id="PS51071"/>
    </source>
</evidence>
<proteinExistence type="predicted"/>
<evidence type="ECO:0000313" key="7">
    <source>
        <dbReference type="Proteomes" id="UP000315889"/>
    </source>
</evidence>
<dbReference type="GO" id="GO:0003677">
    <property type="term" value="F:DNA binding"/>
    <property type="evidence" value="ECO:0007669"/>
    <property type="project" value="UniProtKB-KW"/>
</dbReference>
<dbReference type="PROSITE" id="PS51464">
    <property type="entry name" value="SIS"/>
    <property type="match status" value="1"/>
</dbReference>
<dbReference type="InterPro" id="IPR009057">
    <property type="entry name" value="Homeodomain-like_sf"/>
</dbReference>
<keyword evidence="2" id="KW-0238">DNA-binding</keyword>
<evidence type="ECO:0000256" key="1">
    <source>
        <dbReference type="ARBA" id="ARBA00023015"/>
    </source>
</evidence>
<dbReference type="GO" id="GO:0097367">
    <property type="term" value="F:carbohydrate derivative binding"/>
    <property type="evidence" value="ECO:0007669"/>
    <property type="project" value="InterPro"/>
</dbReference>
<dbReference type="NCBIfam" id="NF008451">
    <property type="entry name" value="PRK11302.1"/>
    <property type="match status" value="1"/>
</dbReference>
<evidence type="ECO:0000313" key="6">
    <source>
        <dbReference type="EMBL" id="RZO19821.1"/>
    </source>
</evidence>
<dbReference type="InterPro" id="IPR000281">
    <property type="entry name" value="HTH_RpiR"/>
</dbReference>
<dbReference type="Gene3D" id="1.10.10.10">
    <property type="entry name" value="Winged helix-like DNA-binding domain superfamily/Winged helix DNA-binding domain"/>
    <property type="match status" value="1"/>
</dbReference>
<keyword evidence="3" id="KW-0804">Transcription</keyword>
<keyword evidence="1" id="KW-0805">Transcription regulation</keyword>
<dbReference type="PROSITE" id="PS51071">
    <property type="entry name" value="HTH_RPIR"/>
    <property type="match status" value="1"/>
</dbReference>
<sequence length="285" mass="31194">MQHQNLVNVITDALPGLNKSERKVAEAILSDPESATGSSIASLAKRANVSEPSVNRFCKRFNTAGFPDFKLKLAKSLVSGVRFVNRNVDPNDTVESYTPKIFDSTINDLALIRDSIDHSVVNAVVDQLIQAKRVYFFGLGTSGSVARDAENKFFRFNLPVSFHDDVLMMRMLASTGSAGDVFFVISHTGRTKEIIDIAEIASNNGATVIALTSSSSPLTAVSSIALEVDVPENTDEYMAMTSRIVHLVVLDVLATGFTLRRGPDFLPHLERIKNSLKPTRYQSED</sequence>
<gene>
    <name evidence="6" type="primary">hexR</name>
    <name evidence="6" type="ORF">EVB03_06720</name>
</gene>
<dbReference type="PANTHER" id="PTHR30514:SF1">
    <property type="entry name" value="HTH-TYPE TRANSCRIPTIONAL REGULATOR HEXR-RELATED"/>
    <property type="match status" value="1"/>
</dbReference>
<dbReference type="InterPro" id="IPR036388">
    <property type="entry name" value="WH-like_DNA-bd_sf"/>
</dbReference>
<dbReference type="InterPro" id="IPR046348">
    <property type="entry name" value="SIS_dom_sf"/>
</dbReference>
<dbReference type="GO" id="GO:0003700">
    <property type="term" value="F:DNA-binding transcription factor activity"/>
    <property type="evidence" value="ECO:0007669"/>
    <property type="project" value="InterPro"/>
</dbReference>
<feature type="domain" description="HTH rpiR-type" evidence="4">
    <location>
        <begin position="4"/>
        <end position="80"/>
    </location>
</feature>
<comment type="caution">
    <text evidence="6">The sequence shown here is derived from an EMBL/GenBank/DDBJ whole genome shotgun (WGS) entry which is preliminary data.</text>
</comment>
<organism evidence="6 7">
    <name type="scientific">SAR92 clade bacterium</name>
    <dbReference type="NCBI Taxonomy" id="2315479"/>
    <lineage>
        <taxon>Bacteria</taxon>
        <taxon>Pseudomonadati</taxon>
        <taxon>Pseudomonadota</taxon>
        <taxon>Gammaproteobacteria</taxon>
        <taxon>Cellvibrionales</taxon>
        <taxon>Porticoccaceae</taxon>
        <taxon>SAR92 clade</taxon>
    </lineage>
</organism>
<dbReference type="PANTHER" id="PTHR30514">
    <property type="entry name" value="GLUCOKINASE"/>
    <property type="match status" value="1"/>
</dbReference>
<protein>
    <submittedName>
        <fullName evidence="6">Transcriptional regulator HexR</fullName>
    </submittedName>
</protein>
<evidence type="ECO:0000259" key="5">
    <source>
        <dbReference type="PROSITE" id="PS51464"/>
    </source>
</evidence>
<name>A0A520MF65_9GAMM</name>
<dbReference type="Pfam" id="PF01418">
    <property type="entry name" value="HTH_6"/>
    <property type="match status" value="1"/>
</dbReference>
<dbReference type="InterPro" id="IPR001347">
    <property type="entry name" value="SIS_dom"/>
</dbReference>
<dbReference type="Gene3D" id="3.40.50.10490">
    <property type="entry name" value="Glucose-6-phosphate isomerase like protein, domain 1"/>
    <property type="match status" value="1"/>
</dbReference>
<dbReference type="Pfam" id="PF01380">
    <property type="entry name" value="SIS"/>
    <property type="match status" value="1"/>
</dbReference>
<dbReference type="Proteomes" id="UP000315889">
    <property type="component" value="Unassembled WGS sequence"/>
</dbReference>
<feature type="domain" description="SIS" evidence="5">
    <location>
        <begin position="124"/>
        <end position="263"/>
    </location>
</feature>